<gene>
    <name evidence="3" type="primary">LOC104232539</name>
</gene>
<accession>A0A1U7WZQ5</accession>
<keyword evidence="2" id="KW-1185">Reference proteome</keyword>
<dbReference type="PANTHER" id="PTHR46238:SF8">
    <property type="entry name" value="ENDONUCLEASE_EXONUCLEASE_PHOSPHATASE DOMAIN-CONTAINING PROTEIN"/>
    <property type="match status" value="1"/>
</dbReference>
<evidence type="ECO:0000313" key="2">
    <source>
        <dbReference type="Proteomes" id="UP000189701"/>
    </source>
</evidence>
<dbReference type="AlphaFoldDB" id="A0A1U7WZQ5"/>
<sequence>MEKTRTARYALSRIFRGIVHACYCTRLLFTATGNGEIDEDVAYRIGAGWMKRRLASGVLCDMNVPPRLKDKLYKAVVRQAMLYGAECWQVKKTHVQKLKVAEIRMLRRMCGHTKKDKIRYEYIIDKVGVAPVEDKLRESRLRWFGDVKRRDHDAPFRRRERLTMAGQRRGRGRPKKYR</sequence>
<proteinExistence type="predicted"/>
<name>A0A1U7WZQ5_NICSY</name>
<reference evidence="2" key="1">
    <citation type="journal article" date="2013" name="Genome Biol.">
        <title>Reference genomes and transcriptomes of Nicotiana sylvestris and Nicotiana tomentosiformis.</title>
        <authorList>
            <person name="Sierro N."/>
            <person name="Battey J.N."/>
            <person name="Ouadi S."/>
            <person name="Bovet L."/>
            <person name="Goepfert S."/>
            <person name="Bakaher N."/>
            <person name="Peitsch M.C."/>
            <person name="Ivanov N.V."/>
        </authorList>
    </citation>
    <scope>NUCLEOTIDE SEQUENCE [LARGE SCALE GENOMIC DNA]</scope>
</reference>
<evidence type="ECO:0000256" key="1">
    <source>
        <dbReference type="SAM" id="MobiDB-lite"/>
    </source>
</evidence>
<reference evidence="3" key="2">
    <citation type="submission" date="2025-08" db="UniProtKB">
        <authorList>
            <consortium name="RefSeq"/>
        </authorList>
    </citation>
    <scope>IDENTIFICATION</scope>
    <source>
        <tissue evidence="3">Leaf</tissue>
    </source>
</reference>
<dbReference type="RefSeq" id="XP_009784068.1">
    <property type="nucleotide sequence ID" value="XM_009785766.1"/>
</dbReference>
<feature type="compositionally biased region" description="Basic residues" evidence="1">
    <location>
        <begin position="168"/>
        <end position="178"/>
    </location>
</feature>
<protein>
    <submittedName>
        <fullName evidence="3">Uncharacterized protein LOC104232539</fullName>
    </submittedName>
</protein>
<evidence type="ECO:0000313" key="3">
    <source>
        <dbReference type="RefSeq" id="XP_009784068.1"/>
    </source>
</evidence>
<dbReference type="Proteomes" id="UP000189701">
    <property type="component" value="Unplaced"/>
</dbReference>
<organism evidence="2 3">
    <name type="scientific">Nicotiana sylvestris</name>
    <name type="common">Wood tobacco</name>
    <name type="synonym">South American tobacco</name>
    <dbReference type="NCBI Taxonomy" id="4096"/>
    <lineage>
        <taxon>Eukaryota</taxon>
        <taxon>Viridiplantae</taxon>
        <taxon>Streptophyta</taxon>
        <taxon>Embryophyta</taxon>
        <taxon>Tracheophyta</taxon>
        <taxon>Spermatophyta</taxon>
        <taxon>Magnoliopsida</taxon>
        <taxon>eudicotyledons</taxon>
        <taxon>Gunneridae</taxon>
        <taxon>Pentapetalae</taxon>
        <taxon>asterids</taxon>
        <taxon>lamiids</taxon>
        <taxon>Solanales</taxon>
        <taxon>Solanaceae</taxon>
        <taxon>Nicotianoideae</taxon>
        <taxon>Nicotianeae</taxon>
        <taxon>Nicotiana</taxon>
    </lineage>
</organism>
<feature type="region of interest" description="Disordered" evidence="1">
    <location>
        <begin position="155"/>
        <end position="178"/>
    </location>
</feature>
<dbReference type="PANTHER" id="PTHR46238">
    <property type="entry name" value="REVERSE TRANSCRIPTASE DOMAIN-CONTAINING PROTEIN"/>
    <property type="match status" value="1"/>
</dbReference>
<dbReference type="STRING" id="4096.A0A1U7WZQ5"/>